<dbReference type="PANTHER" id="PTHR12203">
    <property type="entry name" value="KDEL LYS-ASP-GLU-LEU CONTAINING - RELATED"/>
    <property type="match status" value="1"/>
</dbReference>
<protein>
    <recommendedName>
        <fullName evidence="2">Glycosyl transferase CAP10 domain-containing protein</fullName>
    </recommendedName>
</protein>
<feature type="domain" description="Glycosyl transferase CAP10" evidence="2">
    <location>
        <begin position="60"/>
        <end position="138"/>
    </location>
</feature>
<dbReference type="AlphaFoldDB" id="A0A1J8QMN1"/>
<dbReference type="InterPro" id="IPR051091">
    <property type="entry name" value="O-Glucosyltr/Glycosyltrsf_90"/>
</dbReference>
<organism evidence="3 4">
    <name type="scientific">Rhizopogon vesiculosus</name>
    <dbReference type="NCBI Taxonomy" id="180088"/>
    <lineage>
        <taxon>Eukaryota</taxon>
        <taxon>Fungi</taxon>
        <taxon>Dikarya</taxon>
        <taxon>Basidiomycota</taxon>
        <taxon>Agaricomycotina</taxon>
        <taxon>Agaricomycetes</taxon>
        <taxon>Agaricomycetidae</taxon>
        <taxon>Boletales</taxon>
        <taxon>Suillineae</taxon>
        <taxon>Rhizopogonaceae</taxon>
        <taxon>Rhizopogon</taxon>
    </lineage>
</organism>
<keyword evidence="1" id="KW-0732">Signal</keyword>
<reference evidence="3 4" key="1">
    <citation type="submission" date="2016-03" db="EMBL/GenBank/DDBJ databases">
        <title>Comparative genomics of the ectomycorrhizal sister species Rhizopogon vinicolor and Rhizopogon vesiculosus (Basidiomycota: Boletales) reveals a divergence of the mating type B locus.</title>
        <authorList>
            <person name="Mujic A.B."/>
            <person name="Kuo A."/>
            <person name="Tritt A."/>
            <person name="Lipzen A."/>
            <person name="Chen C."/>
            <person name="Johnson J."/>
            <person name="Sharma A."/>
            <person name="Barry K."/>
            <person name="Grigoriev I.V."/>
            <person name="Spatafora J.W."/>
        </authorList>
    </citation>
    <scope>NUCLEOTIDE SEQUENCE [LARGE SCALE GENOMIC DNA]</scope>
    <source>
        <strain evidence="3 4">AM-OR11-056</strain>
    </source>
</reference>
<dbReference type="PANTHER" id="PTHR12203:SF118">
    <property type="entry name" value="BETA-1,2-XYLOSYLTRANSFERASE 1"/>
    <property type="match status" value="1"/>
</dbReference>
<name>A0A1J8QMN1_9AGAM</name>
<evidence type="ECO:0000256" key="1">
    <source>
        <dbReference type="SAM" id="SignalP"/>
    </source>
</evidence>
<dbReference type="Pfam" id="PF05686">
    <property type="entry name" value="Glyco_transf_90"/>
    <property type="match status" value="1"/>
</dbReference>
<dbReference type="Proteomes" id="UP000183567">
    <property type="component" value="Unassembled WGS sequence"/>
</dbReference>
<sequence length="152" mass="17891">MSHPPLLSSLLFPSLPFSFLLFHSLPFPSLLFSSLPFSPLPFPSLLFPFLLKLNTFNPHRFTDRLAPWVHYVPIQNDYSDLYDALVFFRGDLAGRGAHEELAAKIGREGREWSLTFWREEDMVAYLFRLFLEYARLMSEDRNELNFELEDDR</sequence>
<proteinExistence type="predicted"/>
<feature type="signal peptide" evidence="1">
    <location>
        <begin position="1"/>
        <end position="18"/>
    </location>
</feature>
<comment type="caution">
    <text evidence="3">The sequence shown here is derived from an EMBL/GenBank/DDBJ whole genome shotgun (WGS) entry which is preliminary data.</text>
</comment>
<accession>A0A1J8QMN1</accession>
<evidence type="ECO:0000313" key="3">
    <source>
        <dbReference type="EMBL" id="OJA14809.1"/>
    </source>
</evidence>
<feature type="chain" id="PRO_5012769242" description="Glycosyl transferase CAP10 domain-containing protein" evidence="1">
    <location>
        <begin position="19"/>
        <end position="152"/>
    </location>
</feature>
<keyword evidence="4" id="KW-1185">Reference proteome</keyword>
<dbReference type="InterPro" id="IPR006598">
    <property type="entry name" value="CAP10"/>
</dbReference>
<dbReference type="EMBL" id="LVVM01003467">
    <property type="protein sequence ID" value="OJA14809.1"/>
    <property type="molecule type" value="Genomic_DNA"/>
</dbReference>
<evidence type="ECO:0000259" key="2">
    <source>
        <dbReference type="Pfam" id="PF05686"/>
    </source>
</evidence>
<gene>
    <name evidence="3" type="ORF">AZE42_04185</name>
</gene>
<evidence type="ECO:0000313" key="4">
    <source>
        <dbReference type="Proteomes" id="UP000183567"/>
    </source>
</evidence>
<dbReference type="OrthoDB" id="2685885at2759"/>